<organism evidence="2">
    <name type="scientific">Aspergillus niger</name>
    <dbReference type="NCBI Taxonomy" id="5061"/>
    <lineage>
        <taxon>Eukaryota</taxon>
        <taxon>Fungi</taxon>
        <taxon>Dikarya</taxon>
        <taxon>Ascomycota</taxon>
        <taxon>Pezizomycotina</taxon>
        <taxon>Eurotiomycetes</taxon>
        <taxon>Eurotiomycetidae</taxon>
        <taxon>Eurotiales</taxon>
        <taxon>Aspergillaceae</taxon>
        <taxon>Aspergillus</taxon>
        <taxon>Aspergillus subgen. Circumdati</taxon>
    </lineage>
</organism>
<accession>A0AAJ8BXT2</accession>
<protein>
    <submittedName>
        <fullName evidence="2">Uncharacterized protein</fullName>
    </submittedName>
</protein>
<sequence length="82" mass="9257">MRNAGTTVMARTMTYRGTLAYTYLARLVSRKMEEKRHGSPHGANRQTAKVYKKRNEAAESRQARICRMQAGNRKSPVGGQLT</sequence>
<dbReference type="RefSeq" id="XP_059605663.1">
    <property type="nucleotide sequence ID" value="XM_059745716.1"/>
</dbReference>
<dbReference type="GeneID" id="84593694"/>
<dbReference type="KEGG" id="ang:An18g03405"/>
<feature type="region of interest" description="Disordered" evidence="1">
    <location>
        <begin position="32"/>
        <end position="82"/>
    </location>
</feature>
<evidence type="ECO:0000313" key="2">
    <source>
        <dbReference type="RefSeq" id="XP_059605663.1"/>
    </source>
</evidence>
<feature type="compositionally biased region" description="Basic and acidic residues" evidence="1">
    <location>
        <begin position="53"/>
        <end position="62"/>
    </location>
</feature>
<gene>
    <name evidence="2" type="ORF">An18g03405</name>
</gene>
<name>A0AAJ8BXT2_ASPNG</name>
<evidence type="ECO:0000256" key="1">
    <source>
        <dbReference type="SAM" id="MobiDB-lite"/>
    </source>
</evidence>
<dbReference type="AlphaFoldDB" id="A0AAJ8BXT2"/>
<reference evidence="2" key="1">
    <citation type="submission" date="2025-02" db="EMBL/GenBank/DDBJ databases">
        <authorList>
            <consortium name="NCBI Genome Project"/>
        </authorList>
    </citation>
    <scope>NUCLEOTIDE SEQUENCE</scope>
</reference>
<dbReference type="VEuPathDB" id="FungiDB:An18g03405"/>
<reference evidence="2" key="2">
    <citation type="submission" date="2025-08" db="UniProtKB">
        <authorList>
            <consortium name="RefSeq"/>
        </authorList>
    </citation>
    <scope>IDENTIFICATION</scope>
</reference>
<proteinExistence type="predicted"/>